<feature type="compositionally biased region" description="Polar residues" evidence="1">
    <location>
        <begin position="10"/>
        <end position="23"/>
    </location>
</feature>
<sequence length="638" mass="71900">MNPPERPSINPLSPFQDTHNNNASEHEQDDDIYRGQSPSPSSHSHFSQSSTSSASSWSFFNGRLGAFTTIVSNLEKAMSGWRGNNSSSSSSSSSTATLTRSQLSKRKRRGSTADLHSERDFSARISIIKAREESRITPRQFTFYPAPSLRDTASYPTSSLDTVLNQLDAALKKTTRTRRNREIQEKDLHPSLDLHGDAHQHIMLPENLKAPSRAASFTDLAALRKARRGKAKEGLEDVSHSIQAVKPWFLDVASPTSEDMRAIGKLLHLHPLTLEDILQQDPREKLELFPKLGYYFISFRSIDNRTIRAKLERQVDNYSDTLEDEGLVAESNVYLVVFNEGVCSFHFMDASGLSFVLPARQSCHVPLEHIDRVRSRMISLEKTISMSSAWIAHSLLDSIVDSFFPFSDEIEKEVMEIEHLVYSDDMTAQPDALRKLETVSHNPEMEHVPVLSEKNLSKHEGYFGTRTRFAVSRPPLPLLYRRLLRSIRSRWQPSVLSEKPPPLSSTMITLRRMARTRRLVTSLARLLATKSEVAAQIRKRLLTGSGNGKVSSSEELEVAIYMGDVQDHILTLQHALAHFEHMLSQFYPTYLQQLHAHVSLTKSSADNALVYLTTVSMAVLSLQTLLGSYLKTLACFRI</sequence>
<protein>
    <submittedName>
        <fullName evidence="2">Uncharacterized protein</fullName>
    </submittedName>
</protein>
<dbReference type="GO" id="GO:0015095">
    <property type="term" value="F:magnesium ion transmembrane transporter activity"/>
    <property type="evidence" value="ECO:0007669"/>
    <property type="project" value="InterPro"/>
</dbReference>
<feature type="region of interest" description="Disordered" evidence="1">
    <location>
        <begin position="79"/>
        <end position="116"/>
    </location>
</feature>
<dbReference type="InterPro" id="IPR045861">
    <property type="entry name" value="CorA_cytoplasmic_dom"/>
</dbReference>
<dbReference type="Gene3D" id="3.30.460.20">
    <property type="entry name" value="CorA soluble domain-like"/>
    <property type="match status" value="1"/>
</dbReference>
<evidence type="ECO:0000256" key="1">
    <source>
        <dbReference type="SAM" id="MobiDB-lite"/>
    </source>
</evidence>
<organism evidence="2 3">
    <name type="scientific">Collybiopsis confluens</name>
    <dbReference type="NCBI Taxonomy" id="2823264"/>
    <lineage>
        <taxon>Eukaryota</taxon>
        <taxon>Fungi</taxon>
        <taxon>Dikarya</taxon>
        <taxon>Basidiomycota</taxon>
        <taxon>Agaricomycotina</taxon>
        <taxon>Agaricomycetes</taxon>
        <taxon>Agaricomycetidae</taxon>
        <taxon>Agaricales</taxon>
        <taxon>Marasmiineae</taxon>
        <taxon>Omphalotaceae</taxon>
        <taxon>Collybiopsis</taxon>
    </lineage>
</organism>
<feature type="compositionally biased region" description="Low complexity" evidence="1">
    <location>
        <begin position="36"/>
        <end position="48"/>
    </location>
</feature>
<keyword evidence="3" id="KW-1185">Reference proteome</keyword>
<proteinExistence type="predicted"/>
<accession>A0A8H5HLA6</accession>
<dbReference type="GO" id="GO:0016020">
    <property type="term" value="C:membrane"/>
    <property type="evidence" value="ECO:0007669"/>
    <property type="project" value="TreeGrafter"/>
</dbReference>
<dbReference type="PANTHER" id="PTHR21535">
    <property type="entry name" value="MAGNESIUM AND COBALT TRANSPORT PROTEIN/MITOCHONDRIAL IMPORT INNER MEMBRANE TRANSLOCASE SUBUNIT TIM8"/>
    <property type="match status" value="1"/>
</dbReference>
<dbReference type="Proteomes" id="UP000518752">
    <property type="component" value="Unassembled WGS sequence"/>
</dbReference>
<name>A0A8H5HLA6_9AGAR</name>
<dbReference type="EMBL" id="JAACJN010000040">
    <property type="protein sequence ID" value="KAF5385423.1"/>
    <property type="molecule type" value="Genomic_DNA"/>
</dbReference>
<evidence type="ECO:0000313" key="2">
    <source>
        <dbReference type="EMBL" id="KAF5385423.1"/>
    </source>
</evidence>
<reference evidence="2 3" key="1">
    <citation type="journal article" date="2020" name="ISME J.">
        <title>Uncovering the hidden diversity of litter-decomposition mechanisms in mushroom-forming fungi.</title>
        <authorList>
            <person name="Floudas D."/>
            <person name="Bentzer J."/>
            <person name="Ahren D."/>
            <person name="Johansson T."/>
            <person name="Persson P."/>
            <person name="Tunlid A."/>
        </authorList>
    </citation>
    <scope>NUCLEOTIDE SEQUENCE [LARGE SCALE GENOMIC DNA]</scope>
    <source>
        <strain evidence="2 3">CBS 406.79</strain>
    </source>
</reference>
<dbReference type="CDD" id="cd12829">
    <property type="entry name" value="Alr1p-like"/>
    <property type="match status" value="1"/>
</dbReference>
<gene>
    <name evidence="2" type="ORF">D9757_005327</name>
</gene>
<dbReference type="PANTHER" id="PTHR21535:SF90">
    <property type="entry name" value="CORA METAL ION TRANSPORTER"/>
    <property type="match status" value="1"/>
</dbReference>
<dbReference type="OrthoDB" id="29879at2759"/>
<dbReference type="AlphaFoldDB" id="A0A8H5HLA6"/>
<comment type="caution">
    <text evidence="2">The sequence shown here is derived from an EMBL/GenBank/DDBJ whole genome shotgun (WGS) entry which is preliminary data.</text>
</comment>
<dbReference type="Gene3D" id="1.20.58.340">
    <property type="entry name" value="Magnesium transport protein CorA, transmembrane region"/>
    <property type="match status" value="1"/>
</dbReference>
<dbReference type="GO" id="GO:0010961">
    <property type="term" value="P:intracellular magnesium ion homeostasis"/>
    <property type="evidence" value="ECO:0007669"/>
    <property type="project" value="TreeGrafter"/>
</dbReference>
<dbReference type="InterPro" id="IPR044089">
    <property type="entry name" value="Alr1-like"/>
</dbReference>
<evidence type="ECO:0000313" key="3">
    <source>
        <dbReference type="Proteomes" id="UP000518752"/>
    </source>
</evidence>
<dbReference type="SUPFAM" id="SSF143865">
    <property type="entry name" value="CorA soluble domain-like"/>
    <property type="match status" value="1"/>
</dbReference>
<feature type="region of interest" description="Disordered" evidence="1">
    <location>
        <begin position="1"/>
        <end position="48"/>
    </location>
</feature>